<dbReference type="EMBL" id="FQZU01000004">
    <property type="protein sequence ID" value="SHJ13269.1"/>
    <property type="molecule type" value="Genomic_DNA"/>
</dbReference>
<dbReference type="NCBIfam" id="TIGR00249">
    <property type="entry name" value="sixA"/>
    <property type="match status" value="1"/>
</dbReference>
<dbReference type="InterPro" id="IPR004449">
    <property type="entry name" value="SixA"/>
</dbReference>
<dbReference type="Gene3D" id="3.40.50.1240">
    <property type="entry name" value="Phosphoglycerate mutase-like"/>
    <property type="match status" value="1"/>
</dbReference>
<dbReference type="InterPro" id="IPR013078">
    <property type="entry name" value="His_Pase_superF_clade-1"/>
</dbReference>
<protein>
    <submittedName>
        <fullName evidence="1">Phosphohistidine phosphatase, SixA</fullName>
    </submittedName>
</protein>
<proteinExistence type="predicted"/>
<keyword evidence="2" id="KW-1185">Reference proteome</keyword>
<reference evidence="2" key="1">
    <citation type="submission" date="2016-11" db="EMBL/GenBank/DDBJ databases">
        <authorList>
            <person name="Varghese N."/>
            <person name="Submissions S."/>
        </authorList>
    </citation>
    <scope>NUCLEOTIDE SEQUENCE [LARGE SCALE GENOMIC DNA]</scope>
    <source>
        <strain evidence="2">DSM 16219</strain>
    </source>
</reference>
<name>A0A1M6GTQ3_9BACT</name>
<dbReference type="GO" id="GO:0101006">
    <property type="term" value="F:protein histidine phosphatase activity"/>
    <property type="evidence" value="ECO:0007669"/>
    <property type="project" value="InterPro"/>
</dbReference>
<gene>
    <name evidence="1" type="ORF">SAMN02745216_01103</name>
</gene>
<dbReference type="CDD" id="cd07067">
    <property type="entry name" value="HP_PGM_like"/>
    <property type="match status" value="1"/>
</dbReference>
<dbReference type="Pfam" id="PF00300">
    <property type="entry name" value="His_Phos_1"/>
    <property type="match status" value="1"/>
</dbReference>
<dbReference type="STRING" id="1121393.SAMN02745216_01103"/>
<dbReference type="OrthoDB" id="9810154at2"/>
<organism evidence="1 2">
    <name type="scientific">Desulfatibacillum alkenivorans DSM 16219</name>
    <dbReference type="NCBI Taxonomy" id="1121393"/>
    <lineage>
        <taxon>Bacteria</taxon>
        <taxon>Pseudomonadati</taxon>
        <taxon>Thermodesulfobacteriota</taxon>
        <taxon>Desulfobacteria</taxon>
        <taxon>Desulfobacterales</taxon>
        <taxon>Desulfatibacillaceae</taxon>
        <taxon>Desulfatibacillum</taxon>
    </lineage>
</organism>
<dbReference type="SUPFAM" id="SSF53254">
    <property type="entry name" value="Phosphoglycerate mutase-like"/>
    <property type="match status" value="1"/>
</dbReference>
<dbReference type="InterPro" id="IPR029033">
    <property type="entry name" value="His_PPase_superfam"/>
</dbReference>
<sequence length="153" mass="16389">MAVYLVQHGKSLLKDQDPDQGLAPLGIEESERIAGVAAGYGVRVSQIRHSGKTRALQTAEIFAKALNPPGGVEETAGLKPMDDAAAFAPVLENTPGLMIVGHLPFMERMASYLITGNPERPVFRFQNGGVVCLDKHPDAGSWVIKWALMPNVG</sequence>
<dbReference type="Proteomes" id="UP000183994">
    <property type="component" value="Unassembled WGS sequence"/>
</dbReference>
<accession>A0A1M6GTQ3</accession>
<evidence type="ECO:0000313" key="2">
    <source>
        <dbReference type="Proteomes" id="UP000183994"/>
    </source>
</evidence>
<evidence type="ECO:0000313" key="1">
    <source>
        <dbReference type="EMBL" id="SHJ13269.1"/>
    </source>
</evidence>
<dbReference type="AlphaFoldDB" id="A0A1M6GTQ3"/>
<dbReference type="RefSeq" id="WP_073473767.1">
    <property type="nucleotide sequence ID" value="NZ_FQZU01000004.1"/>
</dbReference>
<dbReference type="GO" id="GO:0005737">
    <property type="term" value="C:cytoplasm"/>
    <property type="evidence" value="ECO:0007669"/>
    <property type="project" value="InterPro"/>
</dbReference>